<evidence type="ECO:0000313" key="1">
    <source>
        <dbReference type="EMBL" id="GLH97180.1"/>
    </source>
</evidence>
<reference evidence="1" key="1">
    <citation type="submission" date="2022-12" db="EMBL/GenBank/DDBJ databases">
        <title>New Phytohabitans aurantiacus sp. RD004123 nov., an actinomycete isolated from soil.</title>
        <authorList>
            <person name="Triningsih D.W."/>
            <person name="Harunari E."/>
            <person name="Igarashi Y."/>
        </authorList>
    </citation>
    <scope>NUCLEOTIDE SEQUENCE</scope>
    <source>
        <strain evidence="1">RD004123</strain>
    </source>
</reference>
<sequence>MPEGMDDPRLSAEGELALARMALDEGDLQHAAEHVAGAIAHAPTMPEVHEVLAQLATRTADAVALFALGDNVFIGTVVARAHLLAAAGRHAEGLDLLAAATGHVPTADWAGVPWVTEPQLAGRVEPDHLARVLMQVCAAVPDPVPEADREPLRPYLKLADNAVTAHPRHGMLLGAASALARRIGEATRAVEWAARGVEAHPTKLTEVWLGYAYRSAGRPAEAVAALRRAAAHDPEDLSVYADIAGTLADHGRLDDALAWIDRALAKDPTYDCAVHTGHRLRYRRDGQLRHLVALADFQRDHPDNSHEHTDLAECCHDQPWLGRLPSAGEAVVNVLRQMLANDSSPEGGRIWLSGLEPPSAMRAVSEAIPGLAVTVERILTPDIREPRRAGGRTLWRYDETLALPALPPPSPMAAERVRQLGYPAWAHPPAAYDAAVGFATVEPEDLLSLLVHPPAAPETELGRTIIEHDPALWVRCVQVWACLGMLHHRTEEPWADSARRRVLLDLVWGVEDWTTEAALFALVTAAWVDPSARTDVASVVAERLADVAAVSHDRPVSIAWSVAKLALATPDLDPDAVELAREIVASEETDAKPPAKRQRWWRRFLRRRGA</sequence>
<dbReference type="InterPro" id="IPR019734">
    <property type="entry name" value="TPR_rpt"/>
</dbReference>
<dbReference type="Pfam" id="PF14559">
    <property type="entry name" value="TPR_19"/>
    <property type="match status" value="1"/>
</dbReference>
<gene>
    <name evidence="1" type="ORF">Pa4123_24550</name>
</gene>
<dbReference type="Proteomes" id="UP001144280">
    <property type="component" value="Unassembled WGS sequence"/>
</dbReference>
<organism evidence="1 2">
    <name type="scientific">Phytohabitans aurantiacus</name>
    <dbReference type="NCBI Taxonomy" id="3016789"/>
    <lineage>
        <taxon>Bacteria</taxon>
        <taxon>Bacillati</taxon>
        <taxon>Actinomycetota</taxon>
        <taxon>Actinomycetes</taxon>
        <taxon>Micromonosporales</taxon>
        <taxon>Micromonosporaceae</taxon>
    </lineage>
</organism>
<proteinExistence type="predicted"/>
<dbReference type="InterPro" id="IPR011990">
    <property type="entry name" value="TPR-like_helical_dom_sf"/>
</dbReference>
<accession>A0ABQ5QRD5</accession>
<evidence type="ECO:0008006" key="3">
    <source>
        <dbReference type="Google" id="ProtNLM"/>
    </source>
</evidence>
<dbReference type="Gene3D" id="1.25.40.10">
    <property type="entry name" value="Tetratricopeptide repeat domain"/>
    <property type="match status" value="1"/>
</dbReference>
<dbReference type="SUPFAM" id="SSF48452">
    <property type="entry name" value="TPR-like"/>
    <property type="match status" value="1"/>
</dbReference>
<dbReference type="SMART" id="SM00028">
    <property type="entry name" value="TPR"/>
    <property type="match status" value="3"/>
</dbReference>
<dbReference type="EMBL" id="BSDI01000009">
    <property type="protein sequence ID" value="GLH97180.1"/>
    <property type="molecule type" value="Genomic_DNA"/>
</dbReference>
<comment type="caution">
    <text evidence="1">The sequence shown here is derived from an EMBL/GenBank/DDBJ whole genome shotgun (WGS) entry which is preliminary data.</text>
</comment>
<evidence type="ECO:0000313" key="2">
    <source>
        <dbReference type="Proteomes" id="UP001144280"/>
    </source>
</evidence>
<name>A0ABQ5QRD5_9ACTN</name>
<protein>
    <recommendedName>
        <fullName evidence="3">Tetratricopeptide repeat protein</fullName>
    </recommendedName>
</protein>
<keyword evidence="2" id="KW-1185">Reference proteome</keyword>